<sequence length="560" mass="64843">SHLNSSSINFALTDQMSKSRKAPAQSKLKNTIAQLTEELQQLKRQLKEAGLNTQLVRPTGRPSLEEQQPGLLEAIVQIVSLDRQADERRHSEIIRSVKTLDQLQEALTHMNYNLSRSVAYLRLIPKWYNTEEGKRHVKTVPVKLLRSQNTARRSHEDTHFCAALIRNIKEMLSLLGPKSALVISQDDKVLEYRVELPDHDWVVAERYKLISSVYAILDIQEGKYGQAEAVTYLGPTFIRIHSSKHDSSTAYSHDKDFDDLINEEKLRNYTTTNEQPKPVVVLISDGGLDENSRYRKTIQMMIEYFDKYNLDTIIVVCFVLHQSAFNPVKRRMVPLSHDLAGVILLHDTFGSYLDTQLKTNDEELKKLLVKYINPPNEHYSPSEKSATWIEKHVMTCHYVTQVMKCDDPSCYKPFCSGIRQILPNRFFPLPLVVQQTPYNICIAKINEFDDTTHFSSFLLSVLMEKKLTSPNMNLRYLPFDWYCPTVNKSINEYICSYYNRGCFGYLRIPSGVEEEAVPKDVLETYNQQVQVQEKLVADKVLIVNWDTWKECEWKMSKLEY</sequence>
<evidence type="ECO:0000313" key="3">
    <source>
        <dbReference type="EMBL" id="CAG8677566.1"/>
    </source>
</evidence>
<keyword evidence="1" id="KW-0175">Coiled coil</keyword>
<gene>
    <name evidence="3" type="ORF">DERYTH_LOCUS11602</name>
</gene>
<feature type="region of interest" description="Disordered" evidence="2">
    <location>
        <begin position="1"/>
        <end position="25"/>
    </location>
</feature>
<evidence type="ECO:0000256" key="2">
    <source>
        <dbReference type="SAM" id="MobiDB-lite"/>
    </source>
</evidence>
<feature type="non-terminal residue" evidence="3">
    <location>
        <position position="1"/>
    </location>
</feature>
<organism evidence="3 4">
    <name type="scientific">Dentiscutata erythropus</name>
    <dbReference type="NCBI Taxonomy" id="1348616"/>
    <lineage>
        <taxon>Eukaryota</taxon>
        <taxon>Fungi</taxon>
        <taxon>Fungi incertae sedis</taxon>
        <taxon>Mucoromycota</taxon>
        <taxon>Glomeromycotina</taxon>
        <taxon>Glomeromycetes</taxon>
        <taxon>Diversisporales</taxon>
        <taxon>Gigasporaceae</taxon>
        <taxon>Dentiscutata</taxon>
    </lineage>
</organism>
<comment type="caution">
    <text evidence="3">The sequence shown here is derived from an EMBL/GenBank/DDBJ whole genome shotgun (WGS) entry which is preliminary data.</text>
</comment>
<reference evidence="3" key="1">
    <citation type="submission" date="2021-06" db="EMBL/GenBank/DDBJ databases">
        <authorList>
            <person name="Kallberg Y."/>
            <person name="Tangrot J."/>
            <person name="Rosling A."/>
        </authorList>
    </citation>
    <scope>NUCLEOTIDE SEQUENCE</scope>
    <source>
        <strain evidence="3">MA453B</strain>
    </source>
</reference>
<evidence type="ECO:0000313" key="4">
    <source>
        <dbReference type="Proteomes" id="UP000789405"/>
    </source>
</evidence>
<feature type="coiled-coil region" evidence="1">
    <location>
        <begin position="25"/>
        <end position="52"/>
    </location>
</feature>
<dbReference type="PANTHER" id="PTHR46954">
    <property type="entry name" value="C2H2-TYPE DOMAIN-CONTAINING PROTEIN"/>
    <property type="match status" value="1"/>
</dbReference>
<dbReference type="Proteomes" id="UP000789405">
    <property type="component" value="Unassembled WGS sequence"/>
</dbReference>
<proteinExistence type="predicted"/>
<dbReference type="PANTHER" id="PTHR46954:SF1">
    <property type="entry name" value="C2H2-TYPE DOMAIN-CONTAINING PROTEIN"/>
    <property type="match status" value="1"/>
</dbReference>
<dbReference type="EMBL" id="CAJVPY010007256">
    <property type="protein sequence ID" value="CAG8677566.1"/>
    <property type="molecule type" value="Genomic_DNA"/>
</dbReference>
<protein>
    <submittedName>
        <fullName evidence="3">537_t:CDS:1</fullName>
    </submittedName>
</protein>
<keyword evidence="4" id="KW-1185">Reference proteome</keyword>
<feature type="compositionally biased region" description="Polar residues" evidence="2">
    <location>
        <begin position="1"/>
        <end position="16"/>
    </location>
</feature>
<evidence type="ECO:0000256" key="1">
    <source>
        <dbReference type="SAM" id="Coils"/>
    </source>
</evidence>
<name>A0A9N9HCR3_9GLOM</name>
<accession>A0A9N9HCR3</accession>
<dbReference type="AlphaFoldDB" id="A0A9N9HCR3"/>
<dbReference type="OrthoDB" id="2433005at2759"/>